<feature type="chain" id="PRO_5022960271" evidence="5">
    <location>
        <begin position="20"/>
        <end position="1535"/>
    </location>
</feature>
<reference evidence="7 8" key="2">
    <citation type="submission" date="2019-09" db="EMBL/GenBank/DDBJ databases">
        <title>Mesorhizobium sp. MaA-C15 isolated from Microcystis aeruginosa.</title>
        <authorList>
            <person name="Jeong S.E."/>
            <person name="Jin H.M."/>
            <person name="Jeon C.O."/>
        </authorList>
    </citation>
    <scope>NUCLEOTIDE SEQUENCE [LARGE SCALE GENOMIC DNA]</scope>
    <source>
        <strain evidence="7 8">MaA-C15</strain>
    </source>
</reference>
<keyword evidence="4" id="KW-0472">Membrane</keyword>
<feature type="domain" description="Translocation and assembly module TamB C-terminal" evidence="6">
    <location>
        <begin position="1186"/>
        <end position="1535"/>
    </location>
</feature>
<keyword evidence="8" id="KW-1185">Reference proteome</keyword>
<dbReference type="Pfam" id="PF04357">
    <property type="entry name" value="TamB"/>
    <property type="match status" value="1"/>
</dbReference>
<evidence type="ECO:0000313" key="7">
    <source>
        <dbReference type="EMBL" id="TYR32906.1"/>
    </source>
</evidence>
<evidence type="ECO:0000259" key="6">
    <source>
        <dbReference type="Pfam" id="PF04357"/>
    </source>
</evidence>
<evidence type="ECO:0000256" key="1">
    <source>
        <dbReference type="ARBA" id="ARBA00004167"/>
    </source>
</evidence>
<evidence type="ECO:0000313" key="8">
    <source>
        <dbReference type="Proteomes" id="UP000323258"/>
    </source>
</evidence>
<gene>
    <name evidence="7" type="ORF">FY036_10475</name>
</gene>
<comment type="caution">
    <text evidence="7">The sequence shown here is derived from an EMBL/GenBank/DDBJ whole genome shotgun (WGS) entry which is preliminary data.</text>
</comment>
<comment type="subcellular location">
    <subcellularLocation>
        <location evidence="1">Membrane</location>
        <topology evidence="1">Single-pass membrane protein</topology>
    </subcellularLocation>
</comment>
<protein>
    <submittedName>
        <fullName evidence="7">Translocation/assembly module TamB</fullName>
    </submittedName>
</protein>
<evidence type="ECO:0000256" key="4">
    <source>
        <dbReference type="ARBA" id="ARBA00023136"/>
    </source>
</evidence>
<evidence type="ECO:0000256" key="3">
    <source>
        <dbReference type="ARBA" id="ARBA00022989"/>
    </source>
</evidence>
<accession>A0A5D4GW07</accession>
<proteinExistence type="predicted"/>
<dbReference type="GO" id="GO:0009306">
    <property type="term" value="P:protein secretion"/>
    <property type="evidence" value="ECO:0007669"/>
    <property type="project" value="InterPro"/>
</dbReference>
<dbReference type="OrthoDB" id="7784409at2"/>
<sequence length="1535" mass="157613">MMRILAALLIFFLTLPAFAQQETPEEERGLFLSFVEDRLSGPNRQIRIQGIQGVLSSNARIGLITVADNEGVWLRITNASIVWSRTTLVLRQRLQIDTLAAERIEVLRRPIPDESLPTPESSSFQVPELPIAINLDALDAASISFGPDVFGLESELSITGRIRLEDGSLDTALDITRLDGPGGQFALNAVYANASQVLDLDLSLSEPENGIVANLLNIEGRPPVDLTVAGSGPLSELDVELTLDAAGERILTGATQLRQQAEGLGFAAQLNGPIAQLIPVQFRDFFGAETTLDARGVVKEEGGTRLDALSLQSAALSLEAAAETSADGFLRQLTLDATIDDGTDERVLLPLPGGETTVDRANVTLSFGNTASEEWSGTIAVEKLTTADFTAETARFDLGGLARNLDNPAARSVTFAVDGGLSGIIATRADIGEALGDAITLDVDGSWNSGEAVQLTNAILSGNGLAISLQGEIAELAFNGDLAMEAESIAPFSNLAGRELEGALNLRATGEVRPISGAFDLTIDSAAEELRIDVEAADNLLAGRTTITGRVARGETGLLAENLRVGNDRIELTADGTIASGAADFDYALTLADLALVSPQASGRLEAGGRLSGSDGPISITTMARVPSGTLADKRLNDASIAFDGTLDAGALAGTVGGDAFLDGVRVQLSAGVAVAEGERRLSDLEFSAGGARVTGSLTQGPTGLIDGDLVVDAADVSTAAALFLVEATGAIDATVSLASTEEGRQNATADASVRDLRLGDTRLGQADIEASVEDLFGVPVIDGTVNARDLTAGGVEVATLAANAQSTGDTTRFEADATLHNGAQARARGALAPENGGYRISLDEASLGQGIVQARLVEPASLLVVGDSIAIDALAIDVAGGRIAANGRVADTLDLNVTIARLPLSIANLVRPDLDLGGTLDGQATVSGTRDAPNARFSLTGDAITAAALRQAGQSSLTIRASGDTSGQRLNLDANVSSPEGLRAAVRGGVPLDDGQLALNVDLASFPLAALNRVVQGQDLAGTITGSARVAGTTSSPQATFDLRGAGLAAAPLRGAGIATLDATAAGRFANDTVTLSSVQVSGPQGLSLTANGTVPLSGSGLAVNLNGSAPLSLANRFLIDRGTQLSGVVQVNGSVSGSIQQPVIRGMASTSGAQVVDPESNVRLQDINVMAAIEGETVTIRSASAALAAGGSISASGTISTNASAGFPADIRIVLNQARYADGDLVVATVSGNLAMTGPLTRDPLISGEINVERAEISVPDNFAGGAAAIDVIHLNPPPGVQQTLERARANDGTPTPTARPSVVRLNVGVSAPNRIFVRGRGLDAELGGRVQLTGPVTNIQPVGGFELVRGRLSILGQRITFDEGTVTLIGDLDPFLNFVARSGSGDITVFITVTGRVSALDISFSSQPELPEDEVLARLIFNRGMSELSPLQIAQLAAAAAELAGGSNTSLLGSLRNATGLDDLDIVTDSEGNAAVRAGRYISDNVYLGVEAGAQGATRGTINLDITDELKARGALGSDGDSSLGIFFERDY</sequence>
<dbReference type="Proteomes" id="UP000323258">
    <property type="component" value="Unassembled WGS sequence"/>
</dbReference>
<dbReference type="GO" id="GO:0005886">
    <property type="term" value="C:plasma membrane"/>
    <property type="evidence" value="ECO:0007669"/>
    <property type="project" value="InterPro"/>
</dbReference>
<feature type="signal peptide" evidence="5">
    <location>
        <begin position="1"/>
        <end position="19"/>
    </location>
</feature>
<reference evidence="7 8" key="1">
    <citation type="submission" date="2019-08" db="EMBL/GenBank/DDBJ databases">
        <authorList>
            <person name="Seo Y.L."/>
        </authorList>
    </citation>
    <scope>NUCLEOTIDE SEQUENCE [LARGE SCALE GENOMIC DNA]</scope>
    <source>
        <strain evidence="7 8">MaA-C15</strain>
    </source>
</reference>
<evidence type="ECO:0000256" key="5">
    <source>
        <dbReference type="SAM" id="SignalP"/>
    </source>
</evidence>
<evidence type="ECO:0000256" key="2">
    <source>
        <dbReference type="ARBA" id="ARBA00022692"/>
    </source>
</evidence>
<keyword evidence="2" id="KW-0812">Transmembrane</keyword>
<keyword evidence="3" id="KW-1133">Transmembrane helix</keyword>
<dbReference type="PANTHER" id="PTHR36985">
    <property type="entry name" value="TRANSLOCATION AND ASSEMBLY MODULE SUBUNIT TAMB"/>
    <property type="match status" value="1"/>
</dbReference>
<name>A0A5D4GW07_9HYPH</name>
<dbReference type="InterPro" id="IPR007452">
    <property type="entry name" value="TamB_C"/>
</dbReference>
<dbReference type="EMBL" id="VSZS01000061">
    <property type="protein sequence ID" value="TYR32906.1"/>
    <property type="molecule type" value="Genomic_DNA"/>
</dbReference>
<keyword evidence="5" id="KW-0732">Signal</keyword>
<dbReference type="PANTHER" id="PTHR36985:SF1">
    <property type="entry name" value="TRANSLOCATION AND ASSEMBLY MODULE SUBUNIT TAMB"/>
    <property type="match status" value="1"/>
</dbReference>
<organism evidence="7 8">
    <name type="scientific">Neoaquamicrobium microcysteis</name>
    <dbReference type="NCBI Taxonomy" id="2682781"/>
    <lineage>
        <taxon>Bacteria</taxon>
        <taxon>Pseudomonadati</taxon>
        <taxon>Pseudomonadota</taxon>
        <taxon>Alphaproteobacteria</taxon>
        <taxon>Hyphomicrobiales</taxon>
        <taxon>Phyllobacteriaceae</taxon>
        <taxon>Neoaquamicrobium</taxon>
    </lineage>
</organism>